<name>A0A8I0T4N9_9GAMM</name>
<dbReference type="AlphaFoldDB" id="A0A8I0T4N9"/>
<dbReference type="Proteomes" id="UP000660708">
    <property type="component" value="Unassembled WGS sequence"/>
</dbReference>
<accession>A0A8I0T4N9</accession>
<proteinExistence type="predicted"/>
<reference evidence="1 2" key="1">
    <citation type="submission" date="2015-06" db="EMBL/GenBank/DDBJ databases">
        <title>Genome sequence of Pseudoalteromonas peptidolytica.</title>
        <authorList>
            <person name="Xie B.-B."/>
            <person name="Rong J.-C."/>
            <person name="Qin Q.-L."/>
            <person name="Zhang Y.-Z."/>
        </authorList>
    </citation>
    <scope>NUCLEOTIDE SEQUENCE [LARGE SCALE GENOMIC DNA]</scope>
    <source>
        <strain evidence="1 2">F12-50-A1</strain>
    </source>
</reference>
<evidence type="ECO:0000313" key="1">
    <source>
        <dbReference type="EMBL" id="MBE0347626.1"/>
    </source>
</evidence>
<keyword evidence="2" id="KW-1185">Reference proteome</keyword>
<gene>
    <name evidence="1" type="ORF">PPEP_a2120</name>
</gene>
<protein>
    <submittedName>
        <fullName evidence="1">Uncharacterized protein</fullName>
    </submittedName>
</protein>
<comment type="caution">
    <text evidence="1">The sequence shown here is derived from an EMBL/GenBank/DDBJ whole genome shotgun (WGS) entry which is preliminary data.</text>
</comment>
<sequence length="52" mass="5655">MATIKSSRRKAAPTSSTSAWCKIAWFAAYGRQGDIKVKLKSGFKKVTATCCL</sequence>
<dbReference type="EMBL" id="AQHF01000026">
    <property type="protein sequence ID" value="MBE0347626.1"/>
    <property type="molecule type" value="Genomic_DNA"/>
</dbReference>
<organism evidence="1 2">
    <name type="scientific">Pseudoalteromonas peptidolytica F12-50-A1</name>
    <dbReference type="NCBI Taxonomy" id="1315280"/>
    <lineage>
        <taxon>Bacteria</taxon>
        <taxon>Pseudomonadati</taxon>
        <taxon>Pseudomonadota</taxon>
        <taxon>Gammaproteobacteria</taxon>
        <taxon>Alteromonadales</taxon>
        <taxon>Pseudoalteromonadaceae</taxon>
        <taxon>Pseudoalteromonas</taxon>
    </lineage>
</organism>
<evidence type="ECO:0000313" key="2">
    <source>
        <dbReference type="Proteomes" id="UP000660708"/>
    </source>
</evidence>